<evidence type="ECO:0000313" key="3">
    <source>
        <dbReference type="Proteomes" id="UP001226434"/>
    </source>
</evidence>
<dbReference type="Proteomes" id="UP001226434">
    <property type="component" value="Unassembled WGS sequence"/>
</dbReference>
<protein>
    <recommendedName>
        <fullName evidence="4">LamG domain-containing protein</fullName>
    </recommendedName>
</protein>
<name>A0ABT6RFQ0_9BACT</name>
<proteinExistence type="predicted"/>
<comment type="caution">
    <text evidence="2">The sequence shown here is derived from an EMBL/GenBank/DDBJ whole genome shotgun (WGS) entry which is preliminary data.</text>
</comment>
<feature type="signal peptide" evidence="1">
    <location>
        <begin position="1"/>
        <end position="18"/>
    </location>
</feature>
<sequence length="142" mass="16289">MKKIFFLLIIVLSVASFAQSAMLEKFKQKIKDRAAQRTDEGMDKAMNKNFFNAHSGLSCMKIAIAPATKDNWTIYLRSERADVETFSNAPKPLVKLGSSYDKPIHVAIWIQKERFRLWMNGEKLYDVPQVVPEKSAFNRLSC</sequence>
<keyword evidence="1" id="KW-0732">Signal</keyword>
<dbReference type="RefSeq" id="WP_282334784.1">
    <property type="nucleotide sequence ID" value="NZ_JASBRG010000007.1"/>
</dbReference>
<accession>A0ABT6RFQ0</accession>
<organism evidence="2 3">
    <name type="scientific">Pinibacter soli</name>
    <dbReference type="NCBI Taxonomy" id="3044211"/>
    <lineage>
        <taxon>Bacteria</taxon>
        <taxon>Pseudomonadati</taxon>
        <taxon>Bacteroidota</taxon>
        <taxon>Chitinophagia</taxon>
        <taxon>Chitinophagales</taxon>
        <taxon>Chitinophagaceae</taxon>
        <taxon>Pinibacter</taxon>
    </lineage>
</organism>
<dbReference type="EMBL" id="JASBRG010000007">
    <property type="protein sequence ID" value="MDI3320687.1"/>
    <property type="molecule type" value="Genomic_DNA"/>
</dbReference>
<reference evidence="2 3" key="1">
    <citation type="submission" date="2023-05" db="EMBL/GenBank/DDBJ databases">
        <title>Genome sequence of Pinibacter sp. MAH-24.</title>
        <authorList>
            <person name="Huq M.A."/>
        </authorList>
    </citation>
    <scope>NUCLEOTIDE SEQUENCE [LARGE SCALE GENOMIC DNA]</scope>
    <source>
        <strain evidence="2 3">MAH-24</strain>
    </source>
</reference>
<evidence type="ECO:0000256" key="1">
    <source>
        <dbReference type="SAM" id="SignalP"/>
    </source>
</evidence>
<evidence type="ECO:0008006" key="4">
    <source>
        <dbReference type="Google" id="ProtNLM"/>
    </source>
</evidence>
<keyword evidence="3" id="KW-1185">Reference proteome</keyword>
<gene>
    <name evidence="2" type="ORF">QJ048_12925</name>
</gene>
<evidence type="ECO:0000313" key="2">
    <source>
        <dbReference type="EMBL" id="MDI3320687.1"/>
    </source>
</evidence>
<feature type="chain" id="PRO_5047373616" description="LamG domain-containing protein" evidence="1">
    <location>
        <begin position="19"/>
        <end position="142"/>
    </location>
</feature>